<evidence type="ECO:0000313" key="2">
    <source>
        <dbReference type="EMBL" id="CAF1014624.1"/>
    </source>
</evidence>
<dbReference type="Proteomes" id="UP000682733">
    <property type="component" value="Unassembled WGS sequence"/>
</dbReference>
<dbReference type="EMBL" id="CAJOBA010002116">
    <property type="protein sequence ID" value="CAF3630432.1"/>
    <property type="molecule type" value="Genomic_DNA"/>
</dbReference>
<protein>
    <submittedName>
        <fullName evidence="2">Uncharacterized protein</fullName>
    </submittedName>
</protein>
<reference evidence="2" key="1">
    <citation type="submission" date="2021-02" db="EMBL/GenBank/DDBJ databases">
        <authorList>
            <person name="Nowell W R."/>
        </authorList>
    </citation>
    <scope>NUCLEOTIDE SEQUENCE</scope>
</reference>
<evidence type="ECO:0000313" key="1">
    <source>
        <dbReference type="EMBL" id="CAF0845232.1"/>
    </source>
</evidence>
<comment type="caution">
    <text evidence="2">The sequence shown here is derived from an EMBL/GenBank/DDBJ whole genome shotgun (WGS) entry which is preliminary data.</text>
</comment>
<dbReference type="EMBL" id="CAJNOK010002116">
    <property type="protein sequence ID" value="CAF0845232.1"/>
    <property type="molecule type" value="Genomic_DNA"/>
</dbReference>
<sequence>MTVSHLGKPSKVASVKICGDIMDTIKTSFDKVKDKIIQQTAIREYQKSRDLLGTDEHRMKHAAKAQQNVMKLEKHAIKEAHKQHHT</sequence>
<dbReference type="EMBL" id="CAJNOQ010003481">
    <property type="protein sequence ID" value="CAF1014624.1"/>
    <property type="molecule type" value="Genomic_DNA"/>
</dbReference>
<organism evidence="2 5">
    <name type="scientific">Didymodactylos carnosus</name>
    <dbReference type="NCBI Taxonomy" id="1234261"/>
    <lineage>
        <taxon>Eukaryota</taxon>
        <taxon>Metazoa</taxon>
        <taxon>Spiralia</taxon>
        <taxon>Gnathifera</taxon>
        <taxon>Rotifera</taxon>
        <taxon>Eurotatoria</taxon>
        <taxon>Bdelloidea</taxon>
        <taxon>Philodinida</taxon>
        <taxon>Philodinidae</taxon>
        <taxon>Didymodactylos</taxon>
    </lineage>
</organism>
<dbReference type="Proteomes" id="UP000677228">
    <property type="component" value="Unassembled WGS sequence"/>
</dbReference>
<dbReference type="EMBL" id="CAJOBC010003482">
    <property type="protein sequence ID" value="CAF3786128.1"/>
    <property type="molecule type" value="Genomic_DNA"/>
</dbReference>
<name>A0A814HVU6_9BILA</name>
<dbReference type="Proteomes" id="UP000681722">
    <property type="component" value="Unassembled WGS sequence"/>
</dbReference>
<evidence type="ECO:0000313" key="3">
    <source>
        <dbReference type="EMBL" id="CAF3630432.1"/>
    </source>
</evidence>
<gene>
    <name evidence="2" type="ORF">GPM918_LOCUS14451</name>
    <name evidence="1" type="ORF">OVA965_LOCUS6856</name>
    <name evidence="4" type="ORF">SRO942_LOCUS14451</name>
    <name evidence="3" type="ORF">TMI583_LOCUS6852</name>
</gene>
<dbReference type="AlphaFoldDB" id="A0A814HVU6"/>
<proteinExistence type="predicted"/>
<evidence type="ECO:0000313" key="4">
    <source>
        <dbReference type="EMBL" id="CAF3786128.1"/>
    </source>
</evidence>
<keyword evidence="5" id="KW-1185">Reference proteome</keyword>
<dbReference type="Proteomes" id="UP000663829">
    <property type="component" value="Unassembled WGS sequence"/>
</dbReference>
<evidence type="ECO:0000313" key="5">
    <source>
        <dbReference type="Proteomes" id="UP000663829"/>
    </source>
</evidence>
<accession>A0A814HVU6</accession>